<evidence type="ECO:0000313" key="5">
    <source>
        <dbReference type="RefSeq" id="XP_026668453.1"/>
    </source>
</evidence>
<dbReference type="RefSeq" id="XP_026668481.1">
    <property type="nucleotide sequence ID" value="XM_026812680.1"/>
</dbReference>
<dbReference type="RefSeq" id="XP_026668474.1">
    <property type="nucleotide sequence ID" value="XM_026812673.1"/>
</dbReference>
<dbReference type="RefSeq" id="XP_026668462.1">
    <property type="nucleotide sequence ID" value="XM_026812661.1"/>
</dbReference>
<dbReference type="RefSeq" id="XP_026668465.1">
    <property type="nucleotide sequence ID" value="XM_026812664.1"/>
</dbReference>
<dbReference type="RefSeq" id="XP_026668458.1">
    <property type="nucleotide sequence ID" value="XM_026812657.1"/>
</dbReference>
<evidence type="ECO:0000256" key="1">
    <source>
        <dbReference type="SAM" id="MobiDB-lite"/>
    </source>
</evidence>
<dbReference type="Proteomes" id="UP000694925">
    <property type="component" value="Unplaced"/>
</dbReference>
<evidence type="ECO:0000313" key="3">
    <source>
        <dbReference type="RefSeq" id="XP_026668446.1"/>
    </source>
</evidence>
<evidence type="ECO:0000313" key="14">
    <source>
        <dbReference type="RefSeq" id="XP_026668490.1"/>
    </source>
</evidence>
<protein>
    <submittedName>
        <fullName evidence="3 4">Uncharacterized protein LOC108624066 isoform X1</fullName>
    </submittedName>
</protein>
<sequence length="214" mass="24260">MHKHTNQLRGPGNGHHVANRGPVRRWNSFHGGGSAGASNFNDTVGNGNLPSGVISRASQEPFRAVPKVVQALRSESVDRSYRAQPPPPPAFPRRRFSVCFGKRTGGSARRPNECFVLEPSEMIVEGEITDCVCVIRREARNRHGQFLFFQPACPTFEENDSLRTLRLKKKLLQFEIRLILINVSYLFTQFLLRVESQLFLETVRKLLSKEFLTI</sequence>
<proteinExistence type="predicted"/>
<feature type="region of interest" description="Disordered" evidence="1">
    <location>
        <begin position="1"/>
        <end position="43"/>
    </location>
</feature>
<dbReference type="RefSeq" id="XP_026668446.1">
    <property type="nucleotide sequence ID" value="XM_026812645.1"/>
</dbReference>
<dbReference type="RefSeq" id="XP_026668490.1">
    <property type="nucleotide sequence ID" value="XM_026812689.1"/>
</dbReference>
<dbReference type="RefSeq" id="XP_026668486.1">
    <property type="nucleotide sequence ID" value="XM_026812685.1"/>
</dbReference>
<evidence type="ECO:0000313" key="13">
    <source>
        <dbReference type="RefSeq" id="XP_026668486.1"/>
    </source>
</evidence>
<dbReference type="AlphaFoldDB" id="A0AAJ7S055"/>
<gene>
    <name evidence="3 4 5 6 7 8 9 10 11 12 13 14" type="primary">LOC108624066</name>
</gene>
<dbReference type="RefSeq" id="XP_026668453.1">
    <property type="nucleotide sequence ID" value="XM_026812652.1"/>
</dbReference>
<organism evidence="2 14">
    <name type="scientific">Ceratina calcarata</name>
    <dbReference type="NCBI Taxonomy" id="156304"/>
    <lineage>
        <taxon>Eukaryota</taxon>
        <taxon>Metazoa</taxon>
        <taxon>Ecdysozoa</taxon>
        <taxon>Arthropoda</taxon>
        <taxon>Hexapoda</taxon>
        <taxon>Insecta</taxon>
        <taxon>Pterygota</taxon>
        <taxon>Neoptera</taxon>
        <taxon>Endopterygota</taxon>
        <taxon>Hymenoptera</taxon>
        <taxon>Apocrita</taxon>
        <taxon>Aculeata</taxon>
        <taxon>Apoidea</taxon>
        <taxon>Anthophila</taxon>
        <taxon>Apidae</taxon>
        <taxon>Ceratina</taxon>
        <taxon>Zadontomerus</taxon>
    </lineage>
</organism>
<evidence type="ECO:0000313" key="7">
    <source>
        <dbReference type="RefSeq" id="XP_026668461.1"/>
    </source>
</evidence>
<dbReference type="RefSeq" id="XP_026668447.1">
    <property type="nucleotide sequence ID" value="XM_026812646.1"/>
</dbReference>
<name>A0AAJ7S055_9HYME</name>
<keyword evidence="2" id="KW-1185">Reference proteome</keyword>
<evidence type="ECO:0000313" key="6">
    <source>
        <dbReference type="RefSeq" id="XP_026668458.1"/>
    </source>
</evidence>
<evidence type="ECO:0000313" key="12">
    <source>
        <dbReference type="RefSeq" id="XP_026668481.1"/>
    </source>
</evidence>
<accession>A0AAJ7S055</accession>
<evidence type="ECO:0000313" key="4">
    <source>
        <dbReference type="RefSeq" id="XP_026668447.1"/>
    </source>
</evidence>
<dbReference type="GeneID" id="108624066"/>
<dbReference type="RefSeq" id="XP_026668469.1">
    <property type="nucleotide sequence ID" value="XM_026812668.1"/>
</dbReference>
<evidence type="ECO:0000313" key="10">
    <source>
        <dbReference type="RefSeq" id="XP_026668469.1"/>
    </source>
</evidence>
<evidence type="ECO:0000313" key="9">
    <source>
        <dbReference type="RefSeq" id="XP_026668465.1"/>
    </source>
</evidence>
<evidence type="ECO:0000313" key="8">
    <source>
        <dbReference type="RefSeq" id="XP_026668462.1"/>
    </source>
</evidence>
<evidence type="ECO:0000313" key="2">
    <source>
        <dbReference type="Proteomes" id="UP000694925"/>
    </source>
</evidence>
<evidence type="ECO:0000313" key="11">
    <source>
        <dbReference type="RefSeq" id="XP_026668474.1"/>
    </source>
</evidence>
<reference evidence="3 4" key="1">
    <citation type="submission" date="2025-04" db="UniProtKB">
        <authorList>
            <consortium name="RefSeq"/>
        </authorList>
    </citation>
    <scope>IDENTIFICATION</scope>
    <source>
        <tissue evidence="3 4">Whole body</tissue>
    </source>
</reference>
<dbReference type="RefSeq" id="XP_026668461.1">
    <property type="nucleotide sequence ID" value="XM_026812660.1"/>
</dbReference>